<name>A0A318EM46_9FIRM</name>
<protein>
    <submittedName>
        <fullName evidence="1">Uncharacterized protein</fullName>
    </submittedName>
</protein>
<gene>
    <name evidence="1" type="ORF">C8E03_11916</name>
</gene>
<evidence type="ECO:0000313" key="2">
    <source>
        <dbReference type="Proteomes" id="UP000247523"/>
    </source>
</evidence>
<sequence>MASKKEAAEKAANTFTKEQILNSKKYVHLKDLVNVLLLDSKTYTSAEVDKKIEDFKKGKVK</sequence>
<proteinExistence type="predicted"/>
<comment type="caution">
    <text evidence="1">The sequence shown here is derived from an EMBL/GenBank/DDBJ whole genome shotgun (WGS) entry which is preliminary data.</text>
</comment>
<dbReference type="AlphaFoldDB" id="A0A318EM46"/>
<organism evidence="1 2">
    <name type="scientific">Lachnotalea glycerini</name>
    <dbReference type="NCBI Taxonomy" id="1763509"/>
    <lineage>
        <taxon>Bacteria</taxon>
        <taxon>Bacillati</taxon>
        <taxon>Bacillota</taxon>
        <taxon>Clostridia</taxon>
        <taxon>Lachnospirales</taxon>
        <taxon>Lachnospiraceae</taxon>
        <taxon>Lachnotalea</taxon>
    </lineage>
</organism>
<dbReference type="Proteomes" id="UP000247523">
    <property type="component" value="Unassembled WGS sequence"/>
</dbReference>
<dbReference type="EMBL" id="QICS01000019">
    <property type="protein sequence ID" value="PXV85092.1"/>
    <property type="molecule type" value="Genomic_DNA"/>
</dbReference>
<evidence type="ECO:0000313" key="1">
    <source>
        <dbReference type="EMBL" id="PXV85092.1"/>
    </source>
</evidence>
<accession>A0A318EM46</accession>
<dbReference type="RefSeq" id="WP_110291971.1">
    <property type="nucleotide sequence ID" value="NZ_QICS01000019.1"/>
</dbReference>
<reference evidence="1 2" key="1">
    <citation type="submission" date="2018-05" db="EMBL/GenBank/DDBJ databases">
        <title>Genomic Encyclopedia of Type Strains, Phase IV (KMG-IV): sequencing the most valuable type-strain genomes for metagenomic binning, comparative biology and taxonomic classification.</title>
        <authorList>
            <person name="Goeker M."/>
        </authorList>
    </citation>
    <scope>NUCLEOTIDE SEQUENCE [LARGE SCALE GENOMIC DNA]</scope>
    <source>
        <strain evidence="1 2">DSM 28816</strain>
    </source>
</reference>